<accession>A0A937D1K7</accession>
<reference evidence="2" key="1">
    <citation type="submission" date="2021-01" db="EMBL/GenBank/DDBJ databases">
        <title>Microvirga sp.</title>
        <authorList>
            <person name="Kim M.K."/>
        </authorList>
    </citation>
    <scope>NUCLEOTIDE SEQUENCE</scope>
    <source>
        <strain evidence="2">5420S-16</strain>
    </source>
</reference>
<keyword evidence="3" id="KW-1185">Reference proteome</keyword>
<evidence type="ECO:0000256" key="1">
    <source>
        <dbReference type="SAM" id="MobiDB-lite"/>
    </source>
</evidence>
<protein>
    <submittedName>
        <fullName evidence="2">Uncharacterized protein</fullName>
    </submittedName>
</protein>
<gene>
    <name evidence="2" type="ORF">JKG68_24670</name>
</gene>
<feature type="compositionally biased region" description="Basic residues" evidence="1">
    <location>
        <begin position="97"/>
        <end position="107"/>
    </location>
</feature>
<evidence type="ECO:0000313" key="3">
    <source>
        <dbReference type="Proteomes" id="UP000605848"/>
    </source>
</evidence>
<dbReference type="EMBL" id="JAEQMY010000064">
    <property type="protein sequence ID" value="MBL0407131.1"/>
    <property type="molecule type" value="Genomic_DNA"/>
</dbReference>
<evidence type="ECO:0000313" key="2">
    <source>
        <dbReference type="EMBL" id="MBL0407131.1"/>
    </source>
</evidence>
<feature type="region of interest" description="Disordered" evidence="1">
    <location>
        <begin position="78"/>
        <end position="107"/>
    </location>
</feature>
<organism evidence="2 3">
    <name type="scientific">Microvirga aerilata</name>
    <dbReference type="NCBI Taxonomy" id="670292"/>
    <lineage>
        <taxon>Bacteria</taxon>
        <taxon>Pseudomonadati</taxon>
        <taxon>Pseudomonadota</taxon>
        <taxon>Alphaproteobacteria</taxon>
        <taxon>Hyphomicrobiales</taxon>
        <taxon>Methylobacteriaceae</taxon>
        <taxon>Microvirga</taxon>
    </lineage>
</organism>
<feature type="compositionally biased region" description="Basic residues" evidence="1">
    <location>
        <begin position="78"/>
        <end position="88"/>
    </location>
</feature>
<dbReference type="RefSeq" id="WP_202064016.1">
    <property type="nucleotide sequence ID" value="NZ_JAEQMY010000064.1"/>
</dbReference>
<proteinExistence type="predicted"/>
<dbReference type="AlphaFoldDB" id="A0A937D1K7"/>
<comment type="caution">
    <text evidence="2">The sequence shown here is derived from an EMBL/GenBank/DDBJ whole genome shotgun (WGS) entry which is preliminary data.</text>
</comment>
<sequence>MPRASSHPDDIFDGLRLPIGAWQALEEAQITSLEQLKIMAPHLEQIRGIDPKAVQIIKRRLERLAARRTVRVRLIFPKRPHRKSKAGGRKTVSCRKPGGRAKSKKSI</sequence>
<name>A0A937D1K7_9HYPH</name>
<dbReference type="Proteomes" id="UP000605848">
    <property type="component" value="Unassembled WGS sequence"/>
</dbReference>